<evidence type="ECO:0000256" key="1">
    <source>
        <dbReference type="SAM" id="MobiDB-lite"/>
    </source>
</evidence>
<dbReference type="EMBL" id="BAABME010005250">
    <property type="protein sequence ID" value="GAA0165091.1"/>
    <property type="molecule type" value="Genomic_DNA"/>
</dbReference>
<feature type="region of interest" description="Disordered" evidence="1">
    <location>
        <begin position="99"/>
        <end position="152"/>
    </location>
</feature>
<sequence>MSSSSLSSHLSDYLDRRGVQDYVTIERMGSIYFFTFHNRDDKDIVGINGPYNVNGALLLMSNWTPNMTAEFHNHTCKYMDAIAWDSSRVFSSRYYIESGKDSVDPQEDHRRSEDTSGDDSDRDDDFDEGRGTQGNIPNTQPLINQPSTHDKNETIPRYILRGNPYMQAIQANEEENQRTITLMRENNVGI</sequence>
<evidence type="ECO:0000313" key="3">
    <source>
        <dbReference type="Proteomes" id="UP001454036"/>
    </source>
</evidence>
<protein>
    <recommendedName>
        <fullName evidence="4">DUF4283 domain-containing protein</fullName>
    </recommendedName>
</protein>
<feature type="compositionally biased region" description="Polar residues" evidence="1">
    <location>
        <begin position="133"/>
        <end position="147"/>
    </location>
</feature>
<evidence type="ECO:0008006" key="4">
    <source>
        <dbReference type="Google" id="ProtNLM"/>
    </source>
</evidence>
<name>A0AAV3QPC7_LITER</name>
<feature type="compositionally biased region" description="Acidic residues" evidence="1">
    <location>
        <begin position="115"/>
        <end position="127"/>
    </location>
</feature>
<feature type="compositionally biased region" description="Basic and acidic residues" evidence="1">
    <location>
        <begin position="99"/>
        <end position="114"/>
    </location>
</feature>
<keyword evidence="3" id="KW-1185">Reference proteome</keyword>
<accession>A0AAV3QPC7</accession>
<dbReference type="AlphaFoldDB" id="A0AAV3QPC7"/>
<evidence type="ECO:0000313" key="2">
    <source>
        <dbReference type="EMBL" id="GAA0165091.1"/>
    </source>
</evidence>
<proteinExistence type="predicted"/>
<dbReference type="Proteomes" id="UP001454036">
    <property type="component" value="Unassembled WGS sequence"/>
</dbReference>
<organism evidence="2 3">
    <name type="scientific">Lithospermum erythrorhizon</name>
    <name type="common">Purple gromwell</name>
    <name type="synonym">Lithospermum officinale var. erythrorhizon</name>
    <dbReference type="NCBI Taxonomy" id="34254"/>
    <lineage>
        <taxon>Eukaryota</taxon>
        <taxon>Viridiplantae</taxon>
        <taxon>Streptophyta</taxon>
        <taxon>Embryophyta</taxon>
        <taxon>Tracheophyta</taxon>
        <taxon>Spermatophyta</taxon>
        <taxon>Magnoliopsida</taxon>
        <taxon>eudicotyledons</taxon>
        <taxon>Gunneridae</taxon>
        <taxon>Pentapetalae</taxon>
        <taxon>asterids</taxon>
        <taxon>lamiids</taxon>
        <taxon>Boraginales</taxon>
        <taxon>Boraginaceae</taxon>
        <taxon>Boraginoideae</taxon>
        <taxon>Lithospermeae</taxon>
        <taxon>Lithospermum</taxon>
    </lineage>
</organism>
<reference evidence="2 3" key="1">
    <citation type="submission" date="2024-01" db="EMBL/GenBank/DDBJ databases">
        <title>The complete chloroplast genome sequence of Lithospermum erythrorhizon: insights into the phylogenetic relationship among Boraginaceae species and the maternal lineages of purple gromwells.</title>
        <authorList>
            <person name="Okada T."/>
            <person name="Watanabe K."/>
        </authorList>
    </citation>
    <scope>NUCLEOTIDE SEQUENCE [LARGE SCALE GENOMIC DNA]</scope>
</reference>
<gene>
    <name evidence="2" type="ORF">LIER_20580</name>
</gene>
<comment type="caution">
    <text evidence="2">The sequence shown here is derived from an EMBL/GenBank/DDBJ whole genome shotgun (WGS) entry which is preliminary data.</text>
</comment>